<dbReference type="AlphaFoldDB" id="A0A7S1SLQ8"/>
<reference evidence="1" key="1">
    <citation type="submission" date="2021-01" db="EMBL/GenBank/DDBJ databases">
        <authorList>
            <person name="Corre E."/>
            <person name="Pelletier E."/>
            <person name="Niang G."/>
            <person name="Scheremetjew M."/>
            <person name="Finn R."/>
            <person name="Kale V."/>
            <person name="Holt S."/>
            <person name="Cochrane G."/>
            <person name="Meng A."/>
            <person name="Brown T."/>
            <person name="Cohen L."/>
        </authorList>
    </citation>
    <scope>NUCLEOTIDE SEQUENCE</scope>
    <source>
        <strain evidence="1">PLY429</strain>
    </source>
</reference>
<name>A0A7S1SLQ8_9CHLO</name>
<proteinExistence type="predicted"/>
<sequence>MINGAPQRASGGKNYVYRVPVLMEERLLALRRLLCSDEAMTPDLLEHIMRIPIKEPRVLALTSAELAKRMVELRFSVTADVARLIIQDPEVLVLEGTELEEFLKRKSAHVVD</sequence>
<dbReference type="EMBL" id="HBGG01007822">
    <property type="protein sequence ID" value="CAD9201684.1"/>
    <property type="molecule type" value="Transcribed_RNA"/>
</dbReference>
<gene>
    <name evidence="1" type="ORF">TCHU04912_LOCUS3917</name>
</gene>
<accession>A0A7S1SLQ8</accession>
<organism evidence="1">
    <name type="scientific">Tetraselmis chuii</name>
    <dbReference type="NCBI Taxonomy" id="63592"/>
    <lineage>
        <taxon>Eukaryota</taxon>
        <taxon>Viridiplantae</taxon>
        <taxon>Chlorophyta</taxon>
        <taxon>core chlorophytes</taxon>
        <taxon>Chlorodendrophyceae</taxon>
        <taxon>Chlorodendrales</taxon>
        <taxon>Chlorodendraceae</taxon>
        <taxon>Tetraselmis</taxon>
    </lineage>
</organism>
<protein>
    <submittedName>
        <fullName evidence="1">Uncharacterized protein</fullName>
    </submittedName>
</protein>
<evidence type="ECO:0000313" key="1">
    <source>
        <dbReference type="EMBL" id="CAD9201684.1"/>
    </source>
</evidence>